<protein>
    <submittedName>
        <fullName evidence="1">Uncharacterized protein</fullName>
    </submittedName>
</protein>
<proteinExistence type="predicted"/>
<dbReference type="KEGG" id="sna:Snas_0680"/>
<dbReference type="HOGENOM" id="CLU_2511083_0_0_11"/>
<sequence>MKSKILGHVQEFEASMKRLVKSSTGMEGQGRTVEAFKQLVEGPVQKKSTDMNQTLEELKERLNTIGVNTEEGDAQDARVYQADYA</sequence>
<organism evidence="1 2">
    <name type="scientific">Stackebrandtia nassauensis (strain DSM 44728 / CIP 108903 / NRRL B-16338 / NBRC 102104 / LLR-40K-21)</name>
    <dbReference type="NCBI Taxonomy" id="446470"/>
    <lineage>
        <taxon>Bacteria</taxon>
        <taxon>Bacillati</taxon>
        <taxon>Actinomycetota</taxon>
        <taxon>Actinomycetes</taxon>
        <taxon>Glycomycetales</taxon>
        <taxon>Glycomycetaceae</taxon>
        <taxon>Stackebrandtia</taxon>
    </lineage>
</organism>
<dbReference type="EMBL" id="CP001778">
    <property type="protein sequence ID" value="ADD40393.1"/>
    <property type="molecule type" value="Genomic_DNA"/>
</dbReference>
<accession>D3Q6Z4</accession>
<dbReference type="AlphaFoldDB" id="D3Q6Z4"/>
<evidence type="ECO:0000313" key="2">
    <source>
        <dbReference type="Proteomes" id="UP000000844"/>
    </source>
</evidence>
<dbReference type="STRING" id="446470.Snas_0680"/>
<dbReference type="Proteomes" id="UP000000844">
    <property type="component" value="Chromosome"/>
</dbReference>
<gene>
    <name evidence="1" type="ordered locus">Snas_0680</name>
</gene>
<name>D3Q6Z4_STANL</name>
<evidence type="ECO:0000313" key="1">
    <source>
        <dbReference type="EMBL" id="ADD40393.1"/>
    </source>
</evidence>
<keyword evidence="2" id="KW-1185">Reference proteome</keyword>
<reference evidence="1 2" key="1">
    <citation type="journal article" date="2009" name="Stand. Genomic Sci.">
        <title>Complete genome sequence of Stackebrandtia nassauensis type strain (LLR-40K-21).</title>
        <authorList>
            <person name="Munk C."/>
            <person name="Lapidus A."/>
            <person name="Copeland A."/>
            <person name="Jando M."/>
            <person name="Mayilraj S."/>
            <person name="Glavina Del Rio T."/>
            <person name="Nolan M."/>
            <person name="Chen F."/>
            <person name="Lucas S."/>
            <person name="Tice H."/>
            <person name="Cheng J.F."/>
            <person name="Han C."/>
            <person name="Detter J.C."/>
            <person name="Bruce D."/>
            <person name="Goodwin L."/>
            <person name="Chain P."/>
            <person name="Pitluck S."/>
            <person name="Goker M."/>
            <person name="Ovchinikova G."/>
            <person name="Pati A."/>
            <person name="Ivanova N."/>
            <person name="Mavromatis K."/>
            <person name="Chen A."/>
            <person name="Palaniappan K."/>
            <person name="Land M."/>
            <person name="Hauser L."/>
            <person name="Chang Y.J."/>
            <person name="Jeffries C.D."/>
            <person name="Bristow J."/>
            <person name="Eisen J.A."/>
            <person name="Markowitz V."/>
            <person name="Hugenholtz P."/>
            <person name="Kyrpides N.C."/>
            <person name="Klenk H.P."/>
        </authorList>
    </citation>
    <scope>NUCLEOTIDE SEQUENCE [LARGE SCALE GENOMIC DNA]</scope>
    <source>
        <strain evidence="2">DSM 44728 / CIP 108903 / NRRL B-16338 / NBRC 102104 / LLR-40K-21</strain>
    </source>
</reference>